<name>A0A7K1V4V5_9NOCA</name>
<feature type="chain" id="PRO_5039014720" evidence="2">
    <location>
        <begin position="18"/>
        <end position="215"/>
    </location>
</feature>
<feature type="domain" description="DUF4232" evidence="3">
    <location>
        <begin position="79"/>
        <end position="201"/>
    </location>
</feature>
<organism evidence="4 5">
    <name type="scientific">Nocardia terrae</name>
    <dbReference type="NCBI Taxonomy" id="2675851"/>
    <lineage>
        <taxon>Bacteria</taxon>
        <taxon>Bacillati</taxon>
        <taxon>Actinomycetota</taxon>
        <taxon>Actinomycetes</taxon>
        <taxon>Mycobacteriales</taxon>
        <taxon>Nocardiaceae</taxon>
        <taxon>Nocardia</taxon>
    </lineage>
</organism>
<evidence type="ECO:0000256" key="2">
    <source>
        <dbReference type="SAM" id="SignalP"/>
    </source>
</evidence>
<feature type="region of interest" description="Disordered" evidence="1">
    <location>
        <begin position="33"/>
        <end position="77"/>
    </location>
</feature>
<accession>A0A7K1V4V5</accession>
<comment type="caution">
    <text evidence="4">The sequence shown here is derived from an EMBL/GenBank/DDBJ whole genome shotgun (WGS) entry which is preliminary data.</text>
</comment>
<proteinExistence type="predicted"/>
<feature type="compositionally biased region" description="Low complexity" evidence="1">
    <location>
        <begin position="66"/>
        <end position="75"/>
    </location>
</feature>
<protein>
    <submittedName>
        <fullName evidence="4">DUF4232 domain-containing protein</fullName>
    </submittedName>
</protein>
<dbReference type="Proteomes" id="UP000466794">
    <property type="component" value="Unassembled WGS sequence"/>
</dbReference>
<evidence type="ECO:0000259" key="3">
    <source>
        <dbReference type="Pfam" id="PF14016"/>
    </source>
</evidence>
<gene>
    <name evidence="4" type="ORF">GPX89_31000</name>
</gene>
<keyword evidence="5" id="KW-1185">Reference proteome</keyword>
<keyword evidence="2" id="KW-0732">Signal</keyword>
<dbReference type="EMBL" id="WRPP01000007">
    <property type="protein sequence ID" value="MVU81654.1"/>
    <property type="molecule type" value="Genomic_DNA"/>
</dbReference>
<feature type="signal peptide" evidence="2">
    <location>
        <begin position="1"/>
        <end position="17"/>
    </location>
</feature>
<feature type="compositionally biased region" description="Gly residues" evidence="1">
    <location>
        <begin position="46"/>
        <end position="65"/>
    </location>
</feature>
<dbReference type="AlphaFoldDB" id="A0A7K1V4V5"/>
<evidence type="ECO:0000313" key="5">
    <source>
        <dbReference type="Proteomes" id="UP000466794"/>
    </source>
</evidence>
<evidence type="ECO:0000313" key="4">
    <source>
        <dbReference type="EMBL" id="MVU81654.1"/>
    </source>
</evidence>
<sequence length="215" mass="21820">MKKRFLGAVLFAGALTAVTTGCTPDGSVSVTVSPAPTTGAASTGTPTGGGQSGDGGAQAGDGGASTGTPAPTAAPVSECTNGQIHVRAENLDGGNKNYNGTLLIFETTGDASCWLVGYPGVDMWSPGDKYVHASRTQYSAVFGQNPDHSWVTPQQITVKPGQPAHAVLENTVTDNGRPCPISHTLNVTPPDMTATQPVETGAVHPCSVVIHPITQ</sequence>
<dbReference type="Pfam" id="PF14016">
    <property type="entry name" value="DUF4232"/>
    <property type="match status" value="1"/>
</dbReference>
<reference evidence="4 5" key="1">
    <citation type="submission" date="2019-12" db="EMBL/GenBank/DDBJ databases">
        <title>Nocardia sp. nov. ET3-3 isolated from soil.</title>
        <authorList>
            <person name="Kanchanasin P."/>
            <person name="Tanasupawat S."/>
            <person name="Yuki M."/>
            <person name="Kudo T."/>
        </authorList>
    </citation>
    <scope>NUCLEOTIDE SEQUENCE [LARGE SCALE GENOMIC DNA]</scope>
    <source>
        <strain evidence="4 5">ET3-3</strain>
    </source>
</reference>
<dbReference type="PROSITE" id="PS51257">
    <property type="entry name" value="PROKAR_LIPOPROTEIN"/>
    <property type="match status" value="1"/>
</dbReference>
<feature type="compositionally biased region" description="Low complexity" evidence="1">
    <location>
        <begin position="33"/>
        <end position="45"/>
    </location>
</feature>
<evidence type="ECO:0000256" key="1">
    <source>
        <dbReference type="SAM" id="MobiDB-lite"/>
    </source>
</evidence>
<dbReference type="RefSeq" id="WP_157391292.1">
    <property type="nucleotide sequence ID" value="NZ_WRPP01000007.1"/>
</dbReference>
<dbReference type="InterPro" id="IPR025326">
    <property type="entry name" value="DUF4232"/>
</dbReference>